<dbReference type="SUPFAM" id="SSF57716">
    <property type="entry name" value="Glucocorticoid receptor-like (DNA-binding domain)"/>
    <property type="match status" value="1"/>
</dbReference>
<dbReference type="GO" id="GO:0003684">
    <property type="term" value="F:damaged DNA binding"/>
    <property type="evidence" value="ECO:0007669"/>
    <property type="project" value="InterPro"/>
</dbReference>
<comment type="function">
    <text evidence="15">Involved in base excision repair of DNA damaged by oxidation or by mutagenic agents. Acts as DNA glycosylase that recognizes and removes damaged bases. Has a preference for oxidized purines, such as 7,8-dihydro-8-oxoguanine (8-oxoG). Has AP (apurinic/apyrimidinic) lyase activity and introduces nicks in the DNA strand. Cleaves the DNA backbone by beta-delta elimination to generate a single-strand break at the site of the removed base with both 3'- and 5'-phosphates.</text>
</comment>
<keyword evidence="9 15" id="KW-0238">DNA-binding</keyword>
<dbReference type="InterPro" id="IPR010979">
    <property type="entry name" value="Ribosomal_uS13-like_H2TH"/>
</dbReference>
<evidence type="ECO:0000256" key="15">
    <source>
        <dbReference type="HAMAP-Rule" id="MF_00103"/>
    </source>
</evidence>
<keyword evidence="8 15" id="KW-0862">Zinc</keyword>
<sequence>MPELPEVEVVRSGLETAVSGAAVTGVEVFDNRSLRRHDGSLGDFEVLLTGARIEAAVRRGKFLWFPLNAPAGAPEHLALVAHLGMSGQVLLRTPGQAPEKLLRIRLTLQHPEHGELALHFVDQRIFGSMAVDRMRATADGLPAGYSGPGMAPGRLVSAGSGAAIGSGPAWTGLIPGQVAHIGRDPLDPAFSAPAFYRALARTRSGIKRVLLDQQVVSGIGNIYADEALFDARVHFDQPAATLSAASARRLLGAIREILLKALAEGGTSFDAQYVNVNGQSGYFSHSLNAYGRQGTPCPRCGTDLVRVKFMNRSSHYCPRCQRLRLPSATLPRTPSV</sequence>
<dbReference type="InterPro" id="IPR020629">
    <property type="entry name" value="FPG_Glyclase"/>
</dbReference>
<dbReference type="EC" id="3.2.2.23" evidence="15"/>
<comment type="similarity">
    <text evidence="2 15">Belongs to the FPG family.</text>
</comment>
<reference evidence="18 19" key="1">
    <citation type="submission" date="2019-03" db="EMBL/GenBank/DDBJ databases">
        <title>Genomics of glacier-inhabiting Cryobacterium strains.</title>
        <authorList>
            <person name="Liu Q."/>
            <person name="Xin Y.-H."/>
        </authorList>
    </citation>
    <scope>NUCLEOTIDE SEQUENCE [LARGE SCALE GENOMIC DNA]</scope>
    <source>
        <strain evidence="18 19">Sr59</strain>
    </source>
</reference>
<keyword evidence="13 15" id="KW-0326">Glycosidase</keyword>
<dbReference type="Gene3D" id="3.20.190.10">
    <property type="entry name" value="MutM-like, N-terminal"/>
    <property type="match status" value="1"/>
</dbReference>
<dbReference type="SUPFAM" id="SSF46946">
    <property type="entry name" value="S13-like H2TH domain"/>
    <property type="match status" value="1"/>
</dbReference>
<dbReference type="GO" id="GO:0003690">
    <property type="term" value="F:double-stranded DNA binding"/>
    <property type="evidence" value="ECO:0007669"/>
    <property type="project" value="UniProtKB-ARBA"/>
</dbReference>
<dbReference type="SMART" id="SM00898">
    <property type="entry name" value="Fapy_DNA_glyco"/>
    <property type="match status" value="1"/>
</dbReference>
<dbReference type="PROSITE" id="PS51066">
    <property type="entry name" value="ZF_FPG_2"/>
    <property type="match status" value="1"/>
</dbReference>
<evidence type="ECO:0000256" key="9">
    <source>
        <dbReference type="ARBA" id="ARBA00023125"/>
    </source>
</evidence>
<name>A0A4R9BYJ4_9MICO</name>
<comment type="caution">
    <text evidence="18">The sequence shown here is derived from an EMBL/GenBank/DDBJ whole genome shotgun (WGS) entry which is preliminary data.</text>
</comment>
<comment type="subunit">
    <text evidence="3 15">Monomer.</text>
</comment>
<evidence type="ECO:0000256" key="2">
    <source>
        <dbReference type="ARBA" id="ARBA00009409"/>
    </source>
</evidence>
<keyword evidence="6 15" id="KW-0863">Zinc-finger</keyword>
<dbReference type="GO" id="GO:0034039">
    <property type="term" value="F:8-oxo-7,8-dihydroguanine DNA N-glycosylase activity"/>
    <property type="evidence" value="ECO:0007669"/>
    <property type="project" value="TreeGrafter"/>
</dbReference>
<dbReference type="InterPro" id="IPR000214">
    <property type="entry name" value="Znf_DNA_glyclase/AP_lyase"/>
</dbReference>
<evidence type="ECO:0000256" key="5">
    <source>
        <dbReference type="ARBA" id="ARBA00022763"/>
    </source>
</evidence>
<evidence type="ECO:0000256" key="10">
    <source>
        <dbReference type="ARBA" id="ARBA00023204"/>
    </source>
</evidence>
<feature type="active site" description="Proton donor; for delta-elimination activity" evidence="15">
    <location>
        <position position="312"/>
    </location>
</feature>
<dbReference type="InterPro" id="IPR015887">
    <property type="entry name" value="DNA_glyclase_Znf_dom_DNA_BS"/>
</dbReference>
<dbReference type="GO" id="GO:0140078">
    <property type="term" value="F:class I DNA-(apurinic or apyrimidinic site) endonuclease activity"/>
    <property type="evidence" value="ECO:0007669"/>
    <property type="project" value="UniProtKB-EC"/>
</dbReference>
<comment type="caution">
    <text evidence="15">Lacks conserved residue(s) required for the propagation of feature annotation.</text>
</comment>
<dbReference type="Pfam" id="PF01149">
    <property type="entry name" value="Fapy_DNA_glyco"/>
    <property type="match status" value="1"/>
</dbReference>
<dbReference type="PANTHER" id="PTHR22993:SF9">
    <property type="entry name" value="FORMAMIDOPYRIMIDINE-DNA GLYCOSYLASE"/>
    <property type="match status" value="1"/>
</dbReference>
<dbReference type="RefSeq" id="WP_134640132.1">
    <property type="nucleotide sequence ID" value="NZ_SOHM01000012.1"/>
</dbReference>
<dbReference type="GO" id="GO:0008270">
    <property type="term" value="F:zinc ion binding"/>
    <property type="evidence" value="ECO:0007669"/>
    <property type="project" value="UniProtKB-UniRule"/>
</dbReference>
<evidence type="ECO:0000256" key="6">
    <source>
        <dbReference type="ARBA" id="ARBA00022771"/>
    </source>
</evidence>
<dbReference type="HAMAP" id="MF_00103">
    <property type="entry name" value="Fapy_DNA_glycosyl"/>
    <property type="match status" value="1"/>
</dbReference>
<protein>
    <recommendedName>
        <fullName evidence="15">Formamidopyrimidine-DNA glycosylase</fullName>
        <shortName evidence="15">Fapy-DNA glycosylase</shortName>
        <ecNumber evidence="15">3.2.2.23</ecNumber>
    </recommendedName>
    <alternativeName>
        <fullName evidence="15">DNA-(apurinic or apyrimidinic site) lyase MutM</fullName>
        <shortName evidence="15">AP lyase MutM</shortName>
        <ecNumber evidence="15">4.2.99.18</ecNumber>
    </alternativeName>
</protein>
<dbReference type="Proteomes" id="UP000298468">
    <property type="component" value="Unassembled WGS sequence"/>
</dbReference>
<dbReference type="InterPro" id="IPR015886">
    <property type="entry name" value="H2TH_FPG"/>
</dbReference>
<evidence type="ECO:0000313" key="19">
    <source>
        <dbReference type="Proteomes" id="UP000298468"/>
    </source>
</evidence>
<evidence type="ECO:0000259" key="17">
    <source>
        <dbReference type="PROSITE" id="PS51068"/>
    </source>
</evidence>
<evidence type="ECO:0000256" key="4">
    <source>
        <dbReference type="ARBA" id="ARBA00022723"/>
    </source>
</evidence>
<dbReference type="PANTHER" id="PTHR22993">
    <property type="entry name" value="FORMAMIDOPYRIMIDINE-DNA GLYCOSYLASE"/>
    <property type="match status" value="1"/>
</dbReference>
<keyword evidence="12 15" id="KW-0511">Multifunctional enzyme</keyword>
<keyword evidence="11 15" id="KW-0456">Lyase</keyword>
<feature type="active site" description="Proton donor" evidence="15">
    <location>
        <position position="3"/>
    </location>
</feature>
<keyword evidence="19" id="KW-1185">Reference proteome</keyword>
<keyword evidence="10 15" id="KW-0234">DNA repair</keyword>
<dbReference type="GO" id="GO:0006284">
    <property type="term" value="P:base-excision repair"/>
    <property type="evidence" value="ECO:0007669"/>
    <property type="project" value="InterPro"/>
</dbReference>
<feature type="binding site" evidence="15">
    <location>
        <position position="124"/>
    </location>
    <ligand>
        <name>DNA</name>
        <dbReference type="ChEBI" id="CHEBI:16991"/>
    </ligand>
</feature>
<keyword evidence="4 15" id="KW-0479">Metal-binding</keyword>
<dbReference type="InterPro" id="IPR010663">
    <property type="entry name" value="Znf_FPG/IleRS"/>
</dbReference>
<dbReference type="AlphaFoldDB" id="A0A4R9BYJ4"/>
<dbReference type="Pfam" id="PF06827">
    <property type="entry name" value="zf-FPG_IleRS"/>
    <property type="match status" value="1"/>
</dbReference>
<proteinExistence type="inferred from homology"/>
<keyword evidence="7 15" id="KW-0378">Hydrolase</keyword>
<dbReference type="PROSITE" id="PS01242">
    <property type="entry name" value="ZF_FPG_1"/>
    <property type="match status" value="1"/>
</dbReference>
<dbReference type="Gene3D" id="1.10.8.50">
    <property type="match status" value="1"/>
</dbReference>
<evidence type="ECO:0000256" key="8">
    <source>
        <dbReference type="ARBA" id="ARBA00022833"/>
    </source>
</evidence>
<evidence type="ECO:0000256" key="14">
    <source>
        <dbReference type="ARBA" id="ARBA00044632"/>
    </source>
</evidence>
<dbReference type="SUPFAM" id="SSF81624">
    <property type="entry name" value="N-terminal domain of MutM-like DNA repair proteins"/>
    <property type="match status" value="1"/>
</dbReference>
<evidence type="ECO:0000256" key="13">
    <source>
        <dbReference type="ARBA" id="ARBA00023295"/>
    </source>
</evidence>
<evidence type="ECO:0000256" key="7">
    <source>
        <dbReference type="ARBA" id="ARBA00022801"/>
    </source>
</evidence>
<feature type="active site" description="Schiff-base intermediate with DNA" evidence="15">
    <location>
        <position position="2"/>
    </location>
</feature>
<feature type="domain" description="Formamidopyrimidine-DNA glycosylase catalytic" evidence="17">
    <location>
        <begin position="2"/>
        <end position="127"/>
    </location>
</feature>
<comment type="cofactor">
    <cofactor evidence="15">
        <name>Zn(2+)</name>
        <dbReference type="ChEBI" id="CHEBI:29105"/>
    </cofactor>
    <text evidence="15">Binds 1 zinc ion per subunit.</text>
</comment>
<evidence type="ECO:0000256" key="12">
    <source>
        <dbReference type="ARBA" id="ARBA00023268"/>
    </source>
</evidence>
<feature type="active site" description="Proton donor; for beta-elimination activity" evidence="15">
    <location>
        <position position="61"/>
    </location>
</feature>
<dbReference type="GO" id="GO:0006979">
    <property type="term" value="P:response to oxidative stress"/>
    <property type="evidence" value="ECO:0007669"/>
    <property type="project" value="UniProtKB-ARBA"/>
</dbReference>
<dbReference type="InterPro" id="IPR012319">
    <property type="entry name" value="FPG_cat"/>
</dbReference>
<accession>A0A4R9BYJ4</accession>
<dbReference type="CDD" id="cd08966">
    <property type="entry name" value="EcFpg-like_N"/>
    <property type="match status" value="1"/>
</dbReference>
<comment type="catalytic activity">
    <reaction evidence="14 15">
        <text>2'-deoxyribonucleotide-(2'-deoxyribose 5'-phosphate)-2'-deoxyribonucleotide-DNA = a 3'-end 2'-deoxyribonucleotide-(2,3-dehydro-2,3-deoxyribose 5'-phosphate)-DNA + a 5'-end 5'-phospho-2'-deoxyribonucleoside-DNA + H(+)</text>
        <dbReference type="Rhea" id="RHEA:66592"/>
        <dbReference type="Rhea" id="RHEA-COMP:13180"/>
        <dbReference type="Rhea" id="RHEA-COMP:16897"/>
        <dbReference type="Rhea" id="RHEA-COMP:17067"/>
        <dbReference type="ChEBI" id="CHEBI:15378"/>
        <dbReference type="ChEBI" id="CHEBI:136412"/>
        <dbReference type="ChEBI" id="CHEBI:157695"/>
        <dbReference type="ChEBI" id="CHEBI:167181"/>
        <dbReference type="EC" id="4.2.99.18"/>
    </reaction>
</comment>
<evidence type="ECO:0000256" key="1">
    <source>
        <dbReference type="ARBA" id="ARBA00001668"/>
    </source>
</evidence>
<dbReference type="FunFam" id="1.10.8.50:FF:000003">
    <property type="entry name" value="Formamidopyrimidine-DNA glycosylase"/>
    <property type="match status" value="1"/>
</dbReference>
<feature type="domain" description="FPG-type" evidence="16">
    <location>
        <begin position="288"/>
        <end position="322"/>
    </location>
</feature>
<dbReference type="InterPro" id="IPR035937">
    <property type="entry name" value="FPG_N"/>
</dbReference>
<dbReference type="OrthoDB" id="9800855at2"/>
<dbReference type="PROSITE" id="PS51068">
    <property type="entry name" value="FPG_CAT"/>
    <property type="match status" value="1"/>
</dbReference>
<dbReference type="EC" id="4.2.99.18" evidence="15"/>
<comment type="catalytic activity">
    <reaction evidence="1 15">
        <text>Hydrolysis of DNA containing ring-opened 7-methylguanine residues, releasing 2,6-diamino-4-hydroxy-5-(N-methyl)formamidopyrimidine.</text>
        <dbReference type="EC" id="3.2.2.23"/>
    </reaction>
</comment>
<evidence type="ECO:0000256" key="11">
    <source>
        <dbReference type="ARBA" id="ARBA00023239"/>
    </source>
</evidence>
<keyword evidence="5 15" id="KW-0227">DNA damage</keyword>
<gene>
    <name evidence="15" type="primary">mutM</name>
    <name evidence="15" type="synonym">fpg</name>
    <name evidence="18" type="ORF">E3T61_06785</name>
</gene>
<evidence type="ECO:0000313" key="18">
    <source>
        <dbReference type="EMBL" id="TFD92018.1"/>
    </source>
</evidence>
<dbReference type="Pfam" id="PF06831">
    <property type="entry name" value="H2TH"/>
    <property type="match status" value="1"/>
</dbReference>
<dbReference type="SMART" id="SM01232">
    <property type="entry name" value="H2TH"/>
    <property type="match status" value="1"/>
</dbReference>
<dbReference type="EMBL" id="SOHM01000012">
    <property type="protein sequence ID" value="TFD92018.1"/>
    <property type="molecule type" value="Genomic_DNA"/>
</dbReference>
<evidence type="ECO:0000256" key="3">
    <source>
        <dbReference type="ARBA" id="ARBA00011245"/>
    </source>
</evidence>
<organism evidence="18 19">
    <name type="scientific">Cryobacterium lactosi</name>
    <dbReference type="NCBI Taxonomy" id="1259202"/>
    <lineage>
        <taxon>Bacteria</taxon>
        <taxon>Bacillati</taxon>
        <taxon>Actinomycetota</taxon>
        <taxon>Actinomycetes</taxon>
        <taxon>Micrococcales</taxon>
        <taxon>Microbacteriaceae</taxon>
        <taxon>Cryobacterium</taxon>
    </lineage>
</organism>
<evidence type="ECO:0000259" key="16">
    <source>
        <dbReference type="PROSITE" id="PS51066"/>
    </source>
</evidence>